<dbReference type="Proteomes" id="UP001159363">
    <property type="component" value="Chromosome 5"/>
</dbReference>
<sequence>MPIHGGIFREVFSEQQLEDLNNYLTATEKILRNQGLHPLPVQWALTSQVLIDESGLSTVPNRLPKAISPTGTKRVSKIVSAERGRNVTIICYINATGYYLPPFLVYARTRMLPELVERAPPGIVRHCSDNGLSTFPEKVISLWLDFQPTLPIVFSRSTFRFFGPLKTCYSQACDNFMVTQPGQAIADKKALSSYVDGFKECGTEPYDPLVINEYDFVATETTDHVLGTDNAESENATAQTAAPRGQHTGTPNESPDEHEAEQNEEPGPSGNVVSVKSKPCRSIFDSKPLPKERPCVKKRKSHSQCANVLTSTPMKEMVVQKEAQKVEQECLNQQRQEARAAKKKERKNRYQETEALF</sequence>
<evidence type="ECO:0000313" key="4">
    <source>
        <dbReference type="Proteomes" id="UP001159363"/>
    </source>
</evidence>
<gene>
    <name evidence="3" type="ORF">PR048_017960</name>
</gene>
<evidence type="ECO:0000313" key="3">
    <source>
        <dbReference type="EMBL" id="KAJ8881479.1"/>
    </source>
</evidence>
<feature type="non-terminal residue" evidence="3">
    <location>
        <position position="357"/>
    </location>
</feature>
<evidence type="ECO:0008006" key="5">
    <source>
        <dbReference type="Google" id="ProtNLM"/>
    </source>
</evidence>
<name>A0ABQ9HB33_9NEOP</name>
<proteinExistence type="predicted"/>
<dbReference type="EMBL" id="JARBHB010000006">
    <property type="protein sequence ID" value="KAJ8881479.1"/>
    <property type="molecule type" value="Genomic_DNA"/>
</dbReference>
<reference evidence="3 4" key="1">
    <citation type="submission" date="2023-02" db="EMBL/GenBank/DDBJ databases">
        <title>LHISI_Scaffold_Assembly.</title>
        <authorList>
            <person name="Stuart O.P."/>
            <person name="Cleave R."/>
            <person name="Magrath M.J.L."/>
            <person name="Mikheyev A.S."/>
        </authorList>
    </citation>
    <scope>NUCLEOTIDE SEQUENCE [LARGE SCALE GENOMIC DNA]</scope>
    <source>
        <strain evidence="3">Daus_M_001</strain>
        <tissue evidence="3">Leg muscle</tissue>
    </source>
</reference>
<organism evidence="3 4">
    <name type="scientific">Dryococelus australis</name>
    <dbReference type="NCBI Taxonomy" id="614101"/>
    <lineage>
        <taxon>Eukaryota</taxon>
        <taxon>Metazoa</taxon>
        <taxon>Ecdysozoa</taxon>
        <taxon>Arthropoda</taxon>
        <taxon>Hexapoda</taxon>
        <taxon>Insecta</taxon>
        <taxon>Pterygota</taxon>
        <taxon>Neoptera</taxon>
        <taxon>Polyneoptera</taxon>
        <taxon>Phasmatodea</taxon>
        <taxon>Verophasmatodea</taxon>
        <taxon>Anareolatae</taxon>
        <taxon>Phasmatidae</taxon>
        <taxon>Eurycanthinae</taxon>
        <taxon>Dryococelus</taxon>
    </lineage>
</organism>
<keyword evidence="1" id="KW-0175">Coiled coil</keyword>
<feature type="region of interest" description="Disordered" evidence="2">
    <location>
        <begin position="232"/>
        <end position="302"/>
    </location>
</feature>
<feature type="coiled-coil region" evidence="1">
    <location>
        <begin position="321"/>
        <end position="353"/>
    </location>
</feature>
<evidence type="ECO:0000256" key="1">
    <source>
        <dbReference type="SAM" id="Coils"/>
    </source>
</evidence>
<evidence type="ECO:0000256" key="2">
    <source>
        <dbReference type="SAM" id="MobiDB-lite"/>
    </source>
</evidence>
<accession>A0ABQ9HB33</accession>
<protein>
    <recommendedName>
        <fullName evidence="5">DDE-1 domain-containing protein</fullName>
    </recommendedName>
</protein>
<keyword evidence="4" id="KW-1185">Reference proteome</keyword>
<comment type="caution">
    <text evidence="3">The sequence shown here is derived from an EMBL/GenBank/DDBJ whole genome shotgun (WGS) entry which is preliminary data.</text>
</comment>